<dbReference type="GeneID" id="9052680"/>
<dbReference type="Proteomes" id="UP000007800">
    <property type="component" value="Unassembled WGS sequence"/>
</dbReference>
<dbReference type="EMBL" id="GG678044">
    <property type="protein sequence ID" value="EER09745.1"/>
    <property type="molecule type" value="Genomic_DNA"/>
</dbReference>
<protein>
    <submittedName>
        <fullName evidence="1">Uncharacterized protein</fullName>
    </submittedName>
</protein>
<accession>C5L0J7</accession>
<evidence type="ECO:0000313" key="2">
    <source>
        <dbReference type="Proteomes" id="UP000007800"/>
    </source>
</evidence>
<sequence length="97" mass="10287">MQLRVSAQGPGQYVYVDQAGSAHALNQQQTEHAAAIYGAYPTYATVGNGGTPYGNYYDGGGLGNPYGISGIETEAEKEAKNRYRAGARKCKRSGMCC</sequence>
<name>C5L0J7_PERM5</name>
<dbReference type="AlphaFoldDB" id="C5L0J7"/>
<gene>
    <name evidence="1" type="ORF">Pmar_PMAR020039</name>
</gene>
<reference evidence="1 2" key="1">
    <citation type="submission" date="2008-07" db="EMBL/GenBank/DDBJ databases">
        <authorList>
            <person name="El-Sayed N."/>
            <person name="Caler E."/>
            <person name="Inman J."/>
            <person name="Amedeo P."/>
            <person name="Hass B."/>
            <person name="Wortman J."/>
        </authorList>
    </citation>
    <scope>NUCLEOTIDE SEQUENCE [LARGE SCALE GENOMIC DNA]</scope>
    <source>
        <strain evidence="2">ATCC 50983 / TXsc</strain>
    </source>
</reference>
<dbReference type="RefSeq" id="XP_002777950.1">
    <property type="nucleotide sequence ID" value="XM_002777904.1"/>
</dbReference>
<evidence type="ECO:0000313" key="1">
    <source>
        <dbReference type="EMBL" id="EER09745.1"/>
    </source>
</evidence>
<keyword evidence="2" id="KW-1185">Reference proteome</keyword>
<proteinExistence type="predicted"/>
<dbReference type="InParanoid" id="C5L0J7"/>
<organism evidence="2">
    <name type="scientific">Perkinsus marinus (strain ATCC 50983 / TXsc)</name>
    <dbReference type="NCBI Taxonomy" id="423536"/>
    <lineage>
        <taxon>Eukaryota</taxon>
        <taxon>Sar</taxon>
        <taxon>Alveolata</taxon>
        <taxon>Perkinsozoa</taxon>
        <taxon>Perkinsea</taxon>
        <taxon>Perkinsida</taxon>
        <taxon>Perkinsidae</taxon>
        <taxon>Perkinsus</taxon>
    </lineage>
</organism>